<evidence type="ECO:0000256" key="2">
    <source>
        <dbReference type="ARBA" id="ARBA00022618"/>
    </source>
</evidence>
<feature type="domain" description="Glycosyl transferase family 28 C-terminal" evidence="12">
    <location>
        <begin position="197"/>
        <end position="361"/>
    </location>
</feature>
<dbReference type="UniPathway" id="UPA00219"/>
<evidence type="ECO:0000313" key="13">
    <source>
        <dbReference type="EMBL" id="QCK14558.1"/>
    </source>
</evidence>
<keyword evidence="6 10" id="KW-0573">Peptidoglycan synthesis</keyword>
<evidence type="ECO:0000313" key="14">
    <source>
        <dbReference type="Proteomes" id="UP000298616"/>
    </source>
</evidence>
<evidence type="ECO:0000256" key="4">
    <source>
        <dbReference type="ARBA" id="ARBA00022679"/>
    </source>
</evidence>
<dbReference type="EC" id="2.4.1.227" evidence="10"/>
<dbReference type="KEGG" id="fpf:DCC35_07280"/>
<dbReference type="Proteomes" id="UP000298616">
    <property type="component" value="Chromosome"/>
</dbReference>
<comment type="pathway">
    <text evidence="10">Cell wall biogenesis; peptidoglycan biosynthesis.</text>
</comment>
<feature type="binding site" evidence="10">
    <location>
        <position position="305"/>
    </location>
    <ligand>
        <name>UDP-N-acetyl-alpha-D-glucosamine</name>
        <dbReference type="ChEBI" id="CHEBI:57705"/>
    </ligand>
</feature>
<evidence type="ECO:0000256" key="5">
    <source>
        <dbReference type="ARBA" id="ARBA00022960"/>
    </source>
</evidence>
<comment type="subcellular location">
    <subcellularLocation>
        <location evidence="10">Cell membrane</location>
        <topology evidence="10">Peripheral membrane protein</topology>
        <orientation evidence="10">Cytoplasmic side</orientation>
    </subcellularLocation>
</comment>
<dbReference type="SUPFAM" id="SSF53756">
    <property type="entry name" value="UDP-Glycosyltransferase/glycogen phosphorylase"/>
    <property type="match status" value="1"/>
</dbReference>
<dbReference type="EMBL" id="CP028923">
    <property type="protein sequence ID" value="QCK14558.1"/>
    <property type="molecule type" value="Genomic_DNA"/>
</dbReference>
<evidence type="ECO:0000256" key="3">
    <source>
        <dbReference type="ARBA" id="ARBA00022676"/>
    </source>
</evidence>
<dbReference type="GO" id="GO:0071555">
    <property type="term" value="P:cell wall organization"/>
    <property type="evidence" value="ECO:0007669"/>
    <property type="project" value="UniProtKB-KW"/>
</dbReference>
<comment type="catalytic activity">
    <reaction evidence="10">
        <text>di-trans,octa-cis-undecaprenyl diphospho-N-acetyl-alpha-D-muramoyl-L-alanyl-D-glutamyl-meso-2,6-diaminopimeloyl-D-alanyl-D-alanine + UDP-N-acetyl-alpha-D-glucosamine = di-trans,octa-cis-undecaprenyl diphospho-[N-acetyl-alpha-D-glucosaminyl-(1-&gt;4)]-N-acetyl-alpha-D-muramoyl-L-alanyl-D-glutamyl-meso-2,6-diaminopimeloyl-D-alanyl-D-alanine + UDP + H(+)</text>
        <dbReference type="Rhea" id="RHEA:31227"/>
        <dbReference type="ChEBI" id="CHEBI:15378"/>
        <dbReference type="ChEBI" id="CHEBI:57705"/>
        <dbReference type="ChEBI" id="CHEBI:58223"/>
        <dbReference type="ChEBI" id="CHEBI:61387"/>
        <dbReference type="ChEBI" id="CHEBI:61388"/>
        <dbReference type="EC" id="2.4.1.227"/>
    </reaction>
</comment>
<dbReference type="Pfam" id="PF04101">
    <property type="entry name" value="Glyco_tran_28_C"/>
    <property type="match status" value="1"/>
</dbReference>
<keyword evidence="9 10" id="KW-0961">Cell wall biogenesis/degradation</keyword>
<gene>
    <name evidence="10 13" type="primary">murG</name>
    <name evidence="13" type="ORF">DCC35_07280</name>
</gene>
<dbReference type="Gene3D" id="3.40.50.2000">
    <property type="entry name" value="Glycogen Phosphorylase B"/>
    <property type="match status" value="2"/>
</dbReference>
<protein>
    <recommendedName>
        <fullName evidence="10">UDP-N-acetylglucosamine--N-acetylmuramyl-(pentapeptide) pyrophosphoryl-undecaprenol N-acetylglucosamine transferase</fullName>
        <ecNumber evidence="10">2.4.1.227</ecNumber>
    </recommendedName>
    <alternativeName>
        <fullName evidence="10">Undecaprenyl-PP-MurNAc-pentapeptide-UDPGlcNAc GlcNAc transferase</fullName>
    </alternativeName>
</protein>
<keyword evidence="7 10" id="KW-0472">Membrane</keyword>
<evidence type="ECO:0000256" key="8">
    <source>
        <dbReference type="ARBA" id="ARBA00023306"/>
    </source>
</evidence>
<keyword evidence="2 10" id="KW-0132">Cell division</keyword>
<feature type="binding site" evidence="10">
    <location>
        <begin position="16"/>
        <end position="18"/>
    </location>
    <ligand>
        <name>UDP-N-acetyl-alpha-D-glucosamine</name>
        <dbReference type="ChEBI" id="CHEBI:57705"/>
    </ligand>
</feature>
<accession>A0A4D7K5A7</accession>
<dbReference type="HAMAP" id="MF_00033">
    <property type="entry name" value="MurG"/>
    <property type="match status" value="1"/>
</dbReference>
<dbReference type="GO" id="GO:0005975">
    <property type="term" value="P:carbohydrate metabolic process"/>
    <property type="evidence" value="ECO:0007669"/>
    <property type="project" value="InterPro"/>
</dbReference>
<feature type="binding site" evidence="10">
    <location>
        <position position="260"/>
    </location>
    <ligand>
        <name>UDP-N-acetyl-alpha-D-glucosamine</name>
        <dbReference type="ChEBI" id="CHEBI:57705"/>
    </ligand>
</feature>
<dbReference type="InterPro" id="IPR004276">
    <property type="entry name" value="GlycoTrans_28_N"/>
</dbReference>
<dbReference type="OrthoDB" id="9808936at2"/>
<proteinExistence type="inferred from homology"/>
<dbReference type="GO" id="GO:0005886">
    <property type="term" value="C:plasma membrane"/>
    <property type="evidence" value="ECO:0007669"/>
    <property type="project" value="UniProtKB-SubCell"/>
</dbReference>
<dbReference type="GO" id="GO:0051301">
    <property type="term" value="P:cell division"/>
    <property type="evidence" value="ECO:0007669"/>
    <property type="project" value="UniProtKB-KW"/>
</dbReference>
<reference evidence="13 14" key="1">
    <citation type="submission" date="2018-04" db="EMBL/GenBank/DDBJ databases">
        <title>Complete genome uncultured novel isolate.</title>
        <authorList>
            <person name="Merlino G."/>
        </authorList>
    </citation>
    <scope>NUCLEOTIDE SEQUENCE [LARGE SCALE GENOMIC DNA]</scope>
    <source>
        <strain evidence="14">R1DC9</strain>
    </source>
</reference>
<dbReference type="GO" id="GO:0051991">
    <property type="term" value="F:UDP-N-acetyl-D-glucosamine:N-acetylmuramoyl-L-alanyl-D-glutamyl-meso-2,6-diaminopimelyl-D-alanyl-D-alanine-diphosphoundecaprenol 4-beta-N-acetylglucosaminlytransferase activity"/>
    <property type="evidence" value="ECO:0007669"/>
    <property type="project" value="RHEA"/>
</dbReference>
<name>A0A4D7K5A7_9BACT</name>
<dbReference type="GO" id="GO:0009252">
    <property type="term" value="P:peptidoglycan biosynthetic process"/>
    <property type="evidence" value="ECO:0007669"/>
    <property type="project" value="UniProtKB-UniRule"/>
</dbReference>
<evidence type="ECO:0000259" key="11">
    <source>
        <dbReference type="Pfam" id="PF03033"/>
    </source>
</evidence>
<evidence type="ECO:0000256" key="9">
    <source>
        <dbReference type="ARBA" id="ARBA00023316"/>
    </source>
</evidence>
<dbReference type="NCBIfam" id="TIGR01133">
    <property type="entry name" value="murG"/>
    <property type="match status" value="1"/>
</dbReference>
<dbReference type="PANTHER" id="PTHR21015:SF22">
    <property type="entry name" value="GLYCOSYLTRANSFERASE"/>
    <property type="match status" value="1"/>
</dbReference>
<dbReference type="Pfam" id="PF03033">
    <property type="entry name" value="Glyco_transf_28"/>
    <property type="match status" value="1"/>
</dbReference>
<dbReference type="PANTHER" id="PTHR21015">
    <property type="entry name" value="UDP-N-ACETYLGLUCOSAMINE--N-ACETYLMURAMYL-(PENTAPEPTIDE) PYROPHOSPHORYL-UNDECAPRENOL N-ACETYLGLUCOSAMINE TRANSFERASE 1"/>
    <property type="match status" value="1"/>
</dbReference>
<feature type="binding site" evidence="10">
    <location>
        <position position="171"/>
    </location>
    <ligand>
        <name>UDP-N-acetyl-alpha-D-glucosamine</name>
        <dbReference type="ChEBI" id="CHEBI:57705"/>
    </ligand>
</feature>
<evidence type="ECO:0000256" key="10">
    <source>
        <dbReference type="HAMAP-Rule" id="MF_00033"/>
    </source>
</evidence>
<keyword evidence="3 10" id="KW-0328">Glycosyltransferase</keyword>
<dbReference type="InterPro" id="IPR007235">
    <property type="entry name" value="Glyco_trans_28_C"/>
</dbReference>
<dbReference type="GO" id="GO:0050511">
    <property type="term" value="F:undecaprenyldiphospho-muramoylpentapeptide beta-N-acetylglucosaminyltransferase activity"/>
    <property type="evidence" value="ECO:0007669"/>
    <property type="project" value="UniProtKB-UniRule"/>
</dbReference>
<evidence type="ECO:0000259" key="12">
    <source>
        <dbReference type="Pfam" id="PF04101"/>
    </source>
</evidence>
<comment type="similarity">
    <text evidence="10">Belongs to the glycosyltransferase 28 family. MurG subfamily.</text>
</comment>
<comment type="function">
    <text evidence="10">Cell wall formation. Catalyzes the transfer of a GlcNAc subunit on undecaprenyl-pyrophosphoryl-MurNAc-pentapeptide (lipid intermediate I) to form undecaprenyl-pyrophosphoryl-MurNAc-(pentapeptide)GlcNAc (lipid intermediate II).</text>
</comment>
<keyword evidence="14" id="KW-1185">Reference proteome</keyword>
<feature type="binding site" evidence="10">
    <location>
        <begin position="279"/>
        <end position="284"/>
    </location>
    <ligand>
        <name>UDP-N-acetyl-alpha-D-glucosamine</name>
        <dbReference type="ChEBI" id="CHEBI:57705"/>
    </ligand>
</feature>
<dbReference type="GO" id="GO:0008360">
    <property type="term" value="P:regulation of cell shape"/>
    <property type="evidence" value="ECO:0007669"/>
    <property type="project" value="UniProtKB-KW"/>
</dbReference>
<keyword evidence="1 10" id="KW-1003">Cell membrane</keyword>
<dbReference type="RefSeq" id="WP_137090145.1">
    <property type="nucleotide sequence ID" value="NZ_CP028923.1"/>
</dbReference>
<keyword evidence="8 10" id="KW-0131">Cell cycle</keyword>
<dbReference type="AlphaFoldDB" id="A0A4D7K5A7"/>
<keyword evidence="5 10" id="KW-0133">Cell shape</keyword>
<dbReference type="CDD" id="cd03785">
    <property type="entry name" value="GT28_MurG"/>
    <property type="match status" value="1"/>
</dbReference>
<dbReference type="InterPro" id="IPR006009">
    <property type="entry name" value="GlcNAc_MurG"/>
</dbReference>
<feature type="binding site" evidence="10">
    <location>
        <position position="130"/>
    </location>
    <ligand>
        <name>UDP-N-acetyl-alpha-D-glucosamine</name>
        <dbReference type="ChEBI" id="CHEBI:57705"/>
    </ligand>
</feature>
<feature type="binding site" evidence="10">
    <location>
        <position position="203"/>
    </location>
    <ligand>
        <name>UDP-N-acetyl-alpha-D-glucosamine</name>
        <dbReference type="ChEBI" id="CHEBI:57705"/>
    </ligand>
</feature>
<feature type="domain" description="Glycosyltransferase family 28 N-terminal" evidence="11">
    <location>
        <begin position="9"/>
        <end position="145"/>
    </location>
</feature>
<evidence type="ECO:0000256" key="1">
    <source>
        <dbReference type="ARBA" id="ARBA00022475"/>
    </source>
</evidence>
<organism evidence="13 14">
    <name type="scientific">Mangrovivirga cuniculi</name>
    <dbReference type="NCBI Taxonomy" id="2715131"/>
    <lineage>
        <taxon>Bacteria</taxon>
        <taxon>Pseudomonadati</taxon>
        <taxon>Bacteroidota</taxon>
        <taxon>Cytophagia</taxon>
        <taxon>Cytophagales</taxon>
        <taxon>Mangrovivirgaceae</taxon>
        <taxon>Mangrovivirga</taxon>
    </lineage>
</organism>
<evidence type="ECO:0000256" key="7">
    <source>
        <dbReference type="ARBA" id="ARBA00023136"/>
    </source>
</evidence>
<evidence type="ECO:0000256" key="6">
    <source>
        <dbReference type="ARBA" id="ARBA00022984"/>
    </source>
</evidence>
<keyword evidence="4 10" id="KW-0808">Transferase</keyword>
<sequence>MSNKRPYRIIISGGGTGGHIYPAIAIAQEIKKRHEDAKILFVGAKGKMEMQKVPEAGFEIKGLWISGIQRKASVRNLLFPVKLMKSLIDARRIIKAFKPDAAVGVGGYAAGPLLYVAAKRKIPTLIQEQNSFAGLTNKWLAKSVDVICVAYKNMGRFFPPHKIKLTGNPVRSEIAENMPGKAEAAEHFGFDSNKPILLILGGSLGARSINEGVLKNLKKWTRDGIQVFWQCGKFYHEEMQHRIDKILGLDKSMVKVTPFIKEMNKAYALADLVVSRAGALSVSELCLVGRPVIFIPSPHVAEDHQTKNAQALEENGAAICLKDSEQGEKLGDMVKKVITDENKKSALASAIKKMALPNATKDIVNELEELYK</sequence>